<gene>
    <name evidence="1" type="ORF">WG68_12155</name>
</gene>
<keyword evidence="2" id="KW-1185">Reference proteome</keyword>
<dbReference type="EMBL" id="LAHO01000011">
    <property type="protein sequence ID" value="KKO45172.1"/>
    <property type="molecule type" value="Genomic_DNA"/>
</dbReference>
<evidence type="ECO:0008006" key="3">
    <source>
        <dbReference type="Google" id="ProtNLM"/>
    </source>
</evidence>
<organism evidence="1 2">
    <name type="scientific">Arsukibacterium ikkense</name>
    <dbReference type="NCBI Taxonomy" id="336831"/>
    <lineage>
        <taxon>Bacteria</taxon>
        <taxon>Pseudomonadati</taxon>
        <taxon>Pseudomonadota</taxon>
        <taxon>Gammaproteobacteria</taxon>
        <taxon>Chromatiales</taxon>
        <taxon>Chromatiaceae</taxon>
        <taxon>Arsukibacterium</taxon>
    </lineage>
</organism>
<dbReference type="AlphaFoldDB" id="A0A0M2V2V6"/>
<dbReference type="InterPro" id="IPR009003">
    <property type="entry name" value="Peptidase_S1_PA"/>
</dbReference>
<dbReference type="InterPro" id="IPR043504">
    <property type="entry name" value="Peptidase_S1_PA_chymotrypsin"/>
</dbReference>
<proteinExistence type="predicted"/>
<dbReference type="Pfam" id="PF13365">
    <property type="entry name" value="Trypsin_2"/>
    <property type="match status" value="1"/>
</dbReference>
<dbReference type="SUPFAM" id="SSF50494">
    <property type="entry name" value="Trypsin-like serine proteases"/>
    <property type="match status" value="1"/>
</dbReference>
<dbReference type="Gene3D" id="2.40.10.10">
    <property type="entry name" value="Trypsin-like serine proteases"/>
    <property type="match status" value="2"/>
</dbReference>
<dbReference type="Proteomes" id="UP000034228">
    <property type="component" value="Unassembled WGS sequence"/>
</dbReference>
<protein>
    <recommendedName>
        <fullName evidence="3">Serine protease</fullName>
    </recommendedName>
</protein>
<comment type="caution">
    <text evidence="1">The sequence shown here is derived from an EMBL/GenBank/DDBJ whole genome shotgun (WGS) entry which is preliminary data.</text>
</comment>
<accession>A0A0M2V2V6</accession>
<sequence length="321" mass="35680">MAKKKDDVRKEEGSPLSYSQIIDFFDRSPKGDIPKDLRSMLLEEPEPYKFNGIEVKREKAFRVNPTVPMIPKWFGASPKPCKARLPFPTRVLHQGREVNPLVVFNPDDRRTYNDISYPWGTICRVITAAGAGSGVIVGPRHVLTASHVVDWSGNSGGTVEVHRSAGAVRAVTAISRVWYYTKVTGNTVAWVENDEDYAVLVTSSRIGDLFGWMGTRTYNSAWDDEPYWWNIGYPGSIAGGMRPTFQNRKALDEPWYDFGPARSMSTNADLTPGNSGGPMFGFWNDGPYVVAVASSESSTTNWCSGGSWLTNLVRHARDKDS</sequence>
<name>A0A0M2V2V6_9GAMM</name>
<dbReference type="RefSeq" id="WP_046557960.1">
    <property type="nucleotide sequence ID" value="NZ_LAHO01000011.1"/>
</dbReference>
<evidence type="ECO:0000313" key="2">
    <source>
        <dbReference type="Proteomes" id="UP000034228"/>
    </source>
</evidence>
<evidence type="ECO:0000313" key="1">
    <source>
        <dbReference type="EMBL" id="KKO45172.1"/>
    </source>
</evidence>
<reference evidence="1 2" key="1">
    <citation type="submission" date="2015-03" db="EMBL/GenBank/DDBJ databases">
        <title>Draft genome sequences of two protease-producing strains of Arsukibacterium isolated from two cold and alkaline environments.</title>
        <authorList>
            <person name="Lylloff J.E."/>
            <person name="Skov L.B."/>
            <person name="Jepsen M."/>
            <person name="Hallin P.F."/>
            <person name="Sorensen S.J."/>
            <person name="Stougaard P."/>
            <person name="Glaring M.A."/>
        </authorList>
    </citation>
    <scope>NUCLEOTIDE SEQUENCE [LARGE SCALE GENOMIC DNA]</scope>
    <source>
        <strain evidence="1 2">GCM72</strain>
    </source>
</reference>
<dbReference type="OrthoDB" id="1855925at2"/>
<dbReference type="PATRIC" id="fig|336831.14.peg.1659"/>